<keyword evidence="1" id="KW-0255">Endonuclease</keyword>
<keyword evidence="1" id="KW-0540">Nuclease</keyword>
<evidence type="ECO:0000313" key="2">
    <source>
        <dbReference type="Proteomes" id="UP000224460"/>
    </source>
</evidence>
<gene>
    <name evidence="1" type="ORF">CS063_09160</name>
</gene>
<organism evidence="1 2">
    <name type="scientific">Sporanaerobium hydrogeniformans</name>
    <dbReference type="NCBI Taxonomy" id="3072179"/>
    <lineage>
        <taxon>Bacteria</taxon>
        <taxon>Bacillati</taxon>
        <taxon>Bacillota</taxon>
        <taxon>Clostridia</taxon>
        <taxon>Lachnospirales</taxon>
        <taxon>Lachnospiraceae</taxon>
        <taxon>Sporanaerobium</taxon>
    </lineage>
</organism>
<proteinExistence type="predicted"/>
<dbReference type="EMBL" id="PEDL01000008">
    <property type="protein sequence ID" value="PHV70690.1"/>
    <property type="molecule type" value="Genomic_DNA"/>
</dbReference>
<sequence>MSDLISEYVYEQRRYKKEELISLFKLSSSKTSIEFLKQLKSYGILKTVRIISNEKDFNDLRDDEVEIIDIDTSTNECLYVFTFVGVLTIGRRVIKSLPKYIKRTSNSVLKLKQVLRVLEKYNAKQQLIPMLNGEQQENSFNTLGIMIFMLRDYHEHGIYSNHQDIIETNGEGEILWDQTINETFAYINNKRPYYFELQTRNTIDDSENYFRRLHQFVLTECSNLLEGYDLLSLFDIESVQLSDENLSDFGETEYILYRLQSELNAQFITSKQTILMTLYTYVAHSKAFQNISGINMFGTTSFNLVWEKVCAEVFDNQLKTCLQNLRYPKLLDKDYQKKSKHTLLEIIEKPKWICYAEDRKFAHDAKDTLTPDLISIYENNKGMCFGIFDAKYYNIVLNKERVANQPGIGDVTKQYLYQLAYQDFISRHKFDYVKNAFLMPIDGEICMLGKVELGILQKITDPTLADILIIQLPATSMFKWYIENQRIDIYKEFNI</sequence>
<protein>
    <submittedName>
        <fullName evidence="1">Restriction endonuclease</fullName>
    </submittedName>
</protein>
<dbReference type="Proteomes" id="UP000224460">
    <property type="component" value="Unassembled WGS sequence"/>
</dbReference>
<name>A0AC61DD37_9FIRM</name>
<keyword evidence="1" id="KW-0378">Hydrolase</keyword>
<comment type="caution">
    <text evidence="1">The sequence shown here is derived from an EMBL/GenBank/DDBJ whole genome shotgun (WGS) entry which is preliminary data.</text>
</comment>
<evidence type="ECO:0000313" key="1">
    <source>
        <dbReference type="EMBL" id="PHV70690.1"/>
    </source>
</evidence>
<reference evidence="1" key="1">
    <citation type="submission" date="2017-10" db="EMBL/GenBank/DDBJ databases">
        <title>Genome sequence of cellulolytic Lachnospiraceae bacterium XHS1971 isolated from hotspring sediment.</title>
        <authorList>
            <person name="Vasudevan G."/>
            <person name="Joshi A.J."/>
            <person name="Hivarkar S."/>
            <person name="Lanjekar V.B."/>
            <person name="Dhakephalkar P.K."/>
            <person name="Dagar S."/>
        </authorList>
    </citation>
    <scope>NUCLEOTIDE SEQUENCE</scope>
    <source>
        <strain evidence="1">XHS1971</strain>
    </source>
</reference>
<keyword evidence="2" id="KW-1185">Reference proteome</keyword>
<accession>A0AC61DD37</accession>